<dbReference type="SUPFAM" id="SSF81606">
    <property type="entry name" value="PP2C-like"/>
    <property type="match status" value="1"/>
</dbReference>
<dbReference type="InterPro" id="IPR036457">
    <property type="entry name" value="PPM-type-like_dom_sf"/>
</dbReference>
<dbReference type="EMBL" id="AM989974">
    <property type="protein sequence ID" value="CAQ43232.1"/>
    <property type="molecule type" value="Genomic_DNA"/>
</dbReference>
<protein>
    <submittedName>
        <fullName evidence="2">Protein phosphatase 2C homolog 6</fullName>
    </submittedName>
</protein>
<dbReference type="EMBL" id="BDGX01000035">
    <property type="protein sequence ID" value="GAV53224.1"/>
    <property type="molecule type" value="Genomic_DNA"/>
</dbReference>
<dbReference type="Proteomes" id="UP000187013">
    <property type="component" value="Unassembled WGS sequence"/>
</dbReference>
<dbReference type="OrthoDB" id="416093at2759"/>
<organism evidence="2">
    <name type="scientific">Zygosaccharomyces rouxii</name>
    <dbReference type="NCBI Taxonomy" id="4956"/>
    <lineage>
        <taxon>Eukaryota</taxon>
        <taxon>Fungi</taxon>
        <taxon>Dikarya</taxon>
        <taxon>Ascomycota</taxon>
        <taxon>Saccharomycotina</taxon>
        <taxon>Saccharomycetes</taxon>
        <taxon>Saccharomycetales</taxon>
        <taxon>Saccharomycetaceae</taxon>
        <taxon>Zygosaccharomyces</taxon>
    </lineage>
</organism>
<dbReference type="PANTHER" id="PTHR13832">
    <property type="entry name" value="PROTEIN PHOSPHATASE 2C"/>
    <property type="match status" value="1"/>
</dbReference>
<dbReference type="Pfam" id="PF00481">
    <property type="entry name" value="PP2C"/>
    <property type="match status" value="1"/>
</dbReference>
<dbReference type="GO" id="GO:0004722">
    <property type="term" value="F:protein serine/threonine phosphatase activity"/>
    <property type="evidence" value="ECO:0007669"/>
    <property type="project" value="InterPro"/>
</dbReference>
<feature type="domain" description="PPM-type phosphatase" evidence="1">
    <location>
        <begin position="95"/>
        <end position="458"/>
    </location>
</feature>
<evidence type="ECO:0000313" key="3">
    <source>
        <dbReference type="EMBL" id="GAV53224.1"/>
    </source>
</evidence>
<dbReference type="AlphaFoldDB" id="B2G3S3"/>
<name>B2G3S3_ZYGRO</name>
<dbReference type="CDD" id="cd00143">
    <property type="entry name" value="PP2Cc"/>
    <property type="match status" value="1"/>
</dbReference>
<proteinExistence type="predicted"/>
<dbReference type="SMART" id="SM00332">
    <property type="entry name" value="PP2Cc"/>
    <property type="match status" value="1"/>
</dbReference>
<dbReference type="InterPro" id="IPR001932">
    <property type="entry name" value="PPM-type_phosphatase-like_dom"/>
</dbReference>
<accession>B2G3S3</accession>
<gene>
    <name evidence="2" type="primary">ZrP_PTC6</name>
    <name evidence="2" type="ORF">Zrou_8p6P</name>
    <name evidence="3" type="ORF">ZYGR_0AI05080</name>
</gene>
<evidence type="ECO:0000313" key="2">
    <source>
        <dbReference type="EMBL" id="CAQ43232.1"/>
    </source>
</evidence>
<reference evidence="3 4" key="2">
    <citation type="submission" date="2016-08" db="EMBL/GenBank/DDBJ databases">
        <title>Draft genome sequence of allopolyploid Zygosaccharomyces rouxii.</title>
        <authorList>
            <person name="Watanabe J."/>
            <person name="Uehara K."/>
            <person name="Mogi Y."/>
            <person name="Tsukioka Y."/>
        </authorList>
    </citation>
    <scope>NUCLEOTIDE SEQUENCE [LARGE SCALE GENOMIC DNA]</scope>
    <source>
        <strain evidence="3 4">NBRC 110957</strain>
    </source>
</reference>
<dbReference type="PANTHER" id="PTHR13832:SF589">
    <property type="entry name" value="[PYRUVATE DEHYDROGENASE [ACETYL-TRANSFERRING]]-PHOSPHATASE 2, MITOCHONDRIAL"/>
    <property type="match status" value="1"/>
</dbReference>
<dbReference type="Gene3D" id="3.60.40.10">
    <property type="entry name" value="PPM-type phosphatase domain"/>
    <property type="match status" value="1"/>
</dbReference>
<dbReference type="PROSITE" id="PS51746">
    <property type="entry name" value="PPM_2"/>
    <property type="match status" value="1"/>
</dbReference>
<dbReference type="InterPro" id="IPR015655">
    <property type="entry name" value="PP2C"/>
</dbReference>
<sequence length="490" mass="55868">MGRTQSFIHLKPANLQGRFGRTRRWKPVLPTRETDTSNNTDKRFYNDKTMLKVHLNKFPDLIGHSTSRINRLYNEDAYSINILKLPSLAQKMADRNHLDDLQRRSELSKDWKRSVLNLSVFDGHGSKGRVSKLLAENLHQYLVDVVPSREEFDRLLQRYCDEIGGNYWQRIYENRNAFYETFISNCHTKQELTGSRMIFDRWGNIIDKISLLSESERLRIFYAYLKFDLDHCCGFARSNQNAGDISFEERCQKFSGGSTGSSMFISAYDESMSYEDAFFVDPAGLLKLVITQVGDTRIVLCDQNGIAHNLTKPHNASSTRETRRLDNSDNIIKDSFGEARFLNNYTNTRSFGDLPGKPEGLSCEPDIYSYLIGSTLQLPHSELSKMQFGGDECFICLVTDGVSDLMSDQELTDLITSTVSLRGLKVATPQFVADQVIKYVMAIGSRQADNATCLVMRLPNWGNWPDVDRTGAQRESKLMTASLADRTDDF</sequence>
<evidence type="ECO:0000259" key="1">
    <source>
        <dbReference type="PROSITE" id="PS51746"/>
    </source>
</evidence>
<evidence type="ECO:0000313" key="4">
    <source>
        <dbReference type="Proteomes" id="UP000187013"/>
    </source>
</evidence>
<reference evidence="2" key="1">
    <citation type="journal article" date="2008" name="Yeast">
        <title>Recent allopolyploid origin of Zygosaccharomyces rouxii strain ATCC 42981.</title>
        <authorList>
            <person name="Gordon J.L."/>
            <person name="Wolfe K.H."/>
        </authorList>
    </citation>
    <scope>NUCLEOTIDE SEQUENCE</scope>
    <source>
        <strain evidence="2">ATCC 42981</strain>
    </source>
</reference>